<dbReference type="InterPro" id="IPR006037">
    <property type="entry name" value="RCK_C"/>
</dbReference>
<dbReference type="Pfam" id="PF02080">
    <property type="entry name" value="TrkA_C"/>
    <property type="match status" value="1"/>
</dbReference>
<name>A0A517PA47_9PLAN</name>
<dbReference type="InterPro" id="IPR050721">
    <property type="entry name" value="Trk_Ktr_HKT_K-transport"/>
</dbReference>
<dbReference type="PANTHER" id="PTHR43833">
    <property type="entry name" value="POTASSIUM CHANNEL PROTEIN 2-RELATED-RELATED"/>
    <property type="match status" value="1"/>
</dbReference>
<keyword evidence="2" id="KW-0633">Potassium transport</keyword>
<organism evidence="7 8">
    <name type="scientific">Alienimonas californiensis</name>
    <dbReference type="NCBI Taxonomy" id="2527989"/>
    <lineage>
        <taxon>Bacteria</taxon>
        <taxon>Pseudomonadati</taxon>
        <taxon>Planctomycetota</taxon>
        <taxon>Planctomycetia</taxon>
        <taxon>Planctomycetales</taxon>
        <taxon>Planctomycetaceae</taxon>
        <taxon>Alienimonas</taxon>
    </lineage>
</organism>
<dbReference type="GO" id="GO:0015079">
    <property type="term" value="F:potassium ion transmembrane transporter activity"/>
    <property type="evidence" value="ECO:0007669"/>
    <property type="project" value="InterPro"/>
</dbReference>
<keyword evidence="8" id="KW-1185">Reference proteome</keyword>
<sequence>MKRFVIVGLGNFGFTVALKLADGGHDVIAVDRNGEVVDRLGAHVARAAVGDGTDLDTLRRIGAGDADAAIISTGDNITASVLAVMALHDLKVRDIYVKVISAEHARIADRLGVTETIFPERDTAVDLATRLNETRLLKYVKLGPDFSVQEMGVPDAWTGHTLRGLKLRQTSDVTVVALHDHLSGRFVPNPDPDYRLTHSDSLLVAGSDAALAKVAKRR</sequence>
<dbReference type="SUPFAM" id="SSF116726">
    <property type="entry name" value="TrkA C-terminal domain-like"/>
    <property type="match status" value="1"/>
</dbReference>
<accession>A0A517PA47</accession>
<keyword evidence="4" id="KW-0520">NAD</keyword>
<evidence type="ECO:0000313" key="8">
    <source>
        <dbReference type="Proteomes" id="UP000318741"/>
    </source>
</evidence>
<dbReference type="PRINTS" id="PR00335">
    <property type="entry name" value="KUPTAKETRKA"/>
</dbReference>
<reference evidence="7 8" key="1">
    <citation type="submission" date="2019-02" db="EMBL/GenBank/DDBJ databases">
        <title>Deep-cultivation of Planctomycetes and their phenomic and genomic characterization uncovers novel biology.</title>
        <authorList>
            <person name="Wiegand S."/>
            <person name="Jogler M."/>
            <person name="Boedeker C."/>
            <person name="Pinto D."/>
            <person name="Vollmers J."/>
            <person name="Rivas-Marin E."/>
            <person name="Kohn T."/>
            <person name="Peeters S.H."/>
            <person name="Heuer A."/>
            <person name="Rast P."/>
            <person name="Oberbeckmann S."/>
            <person name="Bunk B."/>
            <person name="Jeske O."/>
            <person name="Meyerdierks A."/>
            <person name="Storesund J.E."/>
            <person name="Kallscheuer N."/>
            <person name="Luecker S."/>
            <person name="Lage O.M."/>
            <person name="Pohl T."/>
            <person name="Merkel B.J."/>
            <person name="Hornburger P."/>
            <person name="Mueller R.-W."/>
            <person name="Bruemmer F."/>
            <person name="Labrenz M."/>
            <person name="Spormann A.M."/>
            <person name="Op den Camp H."/>
            <person name="Overmann J."/>
            <person name="Amann R."/>
            <person name="Jetten M.S.M."/>
            <person name="Mascher T."/>
            <person name="Medema M.H."/>
            <person name="Devos D.P."/>
            <person name="Kaster A.-K."/>
            <person name="Ovreas L."/>
            <person name="Rohde M."/>
            <person name="Galperin M.Y."/>
            <person name="Jogler C."/>
        </authorList>
    </citation>
    <scope>NUCLEOTIDE SEQUENCE [LARGE SCALE GENOMIC DNA]</scope>
    <source>
        <strain evidence="7 8">CA12</strain>
    </source>
</reference>
<keyword evidence="3" id="KW-0630">Potassium</keyword>
<dbReference type="PANTHER" id="PTHR43833:SF7">
    <property type="entry name" value="KTR SYSTEM POTASSIUM UPTAKE PROTEIN C"/>
    <property type="match status" value="1"/>
</dbReference>
<dbReference type="SUPFAM" id="SSF51735">
    <property type="entry name" value="NAD(P)-binding Rossmann-fold domains"/>
    <property type="match status" value="1"/>
</dbReference>
<dbReference type="PROSITE" id="PS51201">
    <property type="entry name" value="RCK_N"/>
    <property type="match status" value="1"/>
</dbReference>
<feature type="domain" description="RCK C-terminal" evidence="6">
    <location>
        <begin position="134"/>
        <end position="218"/>
    </location>
</feature>
<dbReference type="InterPro" id="IPR036721">
    <property type="entry name" value="RCK_C_sf"/>
</dbReference>
<dbReference type="InterPro" id="IPR006036">
    <property type="entry name" value="K_uptake_TrkA"/>
</dbReference>
<dbReference type="InterPro" id="IPR003148">
    <property type="entry name" value="RCK_N"/>
</dbReference>
<evidence type="ECO:0000256" key="1">
    <source>
        <dbReference type="ARBA" id="ARBA00017378"/>
    </source>
</evidence>
<dbReference type="InterPro" id="IPR036291">
    <property type="entry name" value="NAD(P)-bd_dom_sf"/>
</dbReference>
<dbReference type="Proteomes" id="UP000318741">
    <property type="component" value="Chromosome"/>
</dbReference>
<evidence type="ECO:0000256" key="3">
    <source>
        <dbReference type="ARBA" id="ARBA00022958"/>
    </source>
</evidence>
<gene>
    <name evidence="7" type="primary">ktrA</name>
    <name evidence="7" type="ORF">CA12_23470</name>
</gene>
<evidence type="ECO:0000259" key="6">
    <source>
        <dbReference type="PROSITE" id="PS51202"/>
    </source>
</evidence>
<dbReference type="AlphaFoldDB" id="A0A517PA47"/>
<dbReference type="Pfam" id="PF02254">
    <property type="entry name" value="TrkA_N"/>
    <property type="match status" value="1"/>
</dbReference>
<evidence type="ECO:0000256" key="4">
    <source>
        <dbReference type="ARBA" id="ARBA00023027"/>
    </source>
</evidence>
<dbReference type="KEGG" id="acaf:CA12_23470"/>
<evidence type="ECO:0000256" key="2">
    <source>
        <dbReference type="ARBA" id="ARBA00022538"/>
    </source>
</evidence>
<dbReference type="Gene3D" id="3.40.50.720">
    <property type="entry name" value="NAD(P)-binding Rossmann-like Domain"/>
    <property type="match status" value="1"/>
</dbReference>
<dbReference type="EMBL" id="CP036265">
    <property type="protein sequence ID" value="QDT16247.1"/>
    <property type="molecule type" value="Genomic_DNA"/>
</dbReference>
<dbReference type="OrthoDB" id="9776294at2"/>
<dbReference type="Gene3D" id="3.30.70.1450">
    <property type="entry name" value="Regulator of K+ conductance, C-terminal domain"/>
    <property type="match status" value="1"/>
</dbReference>
<dbReference type="PROSITE" id="PS51202">
    <property type="entry name" value="RCK_C"/>
    <property type="match status" value="1"/>
</dbReference>
<keyword evidence="2" id="KW-0813">Transport</keyword>
<proteinExistence type="predicted"/>
<keyword evidence="2" id="KW-0406">Ion transport</keyword>
<feature type="domain" description="RCK N-terminal" evidence="5">
    <location>
        <begin position="1"/>
        <end position="118"/>
    </location>
</feature>
<dbReference type="RefSeq" id="WP_145359101.1">
    <property type="nucleotide sequence ID" value="NZ_CP036265.1"/>
</dbReference>
<evidence type="ECO:0000313" key="7">
    <source>
        <dbReference type="EMBL" id="QDT16247.1"/>
    </source>
</evidence>
<protein>
    <recommendedName>
        <fullName evidence="1">Trk system potassium uptake protein TrkA</fullName>
    </recommendedName>
</protein>
<evidence type="ECO:0000259" key="5">
    <source>
        <dbReference type="PROSITE" id="PS51201"/>
    </source>
</evidence>
<dbReference type="GO" id="GO:0005886">
    <property type="term" value="C:plasma membrane"/>
    <property type="evidence" value="ECO:0007669"/>
    <property type="project" value="InterPro"/>
</dbReference>